<name>A0A1X9T057_9BACT</name>
<dbReference type="Pfam" id="PF07664">
    <property type="entry name" value="FeoB_C"/>
    <property type="match status" value="1"/>
</dbReference>
<dbReference type="Pfam" id="PF07670">
    <property type="entry name" value="Gate"/>
    <property type="match status" value="2"/>
</dbReference>
<dbReference type="InterPro" id="IPR030389">
    <property type="entry name" value="G_FEOB_dom"/>
</dbReference>
<dbReference type="InterPro" id="IPR011640">
    <property type="entry name" value="Fe2_transport_prot_B_C"/>
</dbReference>
<dbReference type="InterPro" id="IPR027417">
    <property type="entry name" value="P-loop_NTPase"/>
</dbReference>
<dbReference type="Gene3D" id="3.40.50.300">
    <property type="entry name" value="P-loop containing nucleotide triphosphate hydrolases"/>
    <property type="match status" value="1"/>
</dbReference>
<evidence type="ECO:0000256" key="2">
    <source>
        <dbReference type="ARBA" id="ARBA00022448"/>
    </source>
</evidence>
<dbReference type="PANTHER" id="PTHR43185">
    <property type="entry name" value="FERROUS IRON TRANSPORT PROTEIN B"/>
    <property type="match status" value="1"/>
</dbReference>
<keyword evidence="8 16" id="KW-0408">Iron</keyword>
<comment type="function">
    <text evidence="16">Probable transporter of a GTP-driven Fe(2+) uptake system.</text>
</comment>
<evidence type="ECO:0000259" key="17">
    <source>
        <dbReference type="PROSITE" id="PS51711"/>
    </source>
</evidence>
<feature type="binding site" evidence="14">
    <location>
        <begin position="11"/>
        <end position="18"/>
    </location>
    <ligand>
        <name>GTP</name>
        <dbReference type="ChEBI" id="CHEBI:37565"/>
        <label>1</label>
    </ligand>
</feature>
<feature type="transmembrane region" description="Helical" evidence="16">
    <location>
        <begin position="648"/>
        <end position="668"/>
    </location>
</feature>
<dbReference type="InterPro" id="IPR003373">
    <property type="entry name" value="Fe2_transport_prot-B"/>
</dbReference>
<feature type="transmembrane region" description="Helical" evidence="16">
    <location>
        <begin position="459"/>
        <end position="478"/>
    </location>
</feature>
<feature type="transmembrane region" description="Helical" evidence="16">
    <location>
        <begin position="680"/>
        <end position="700"/>
    </location>
</feature>
<evidence type="ECO:0000256" key="3">
    <source>
        <dbReference type="ARBA" id="ARBA00022475"/>
    </source>
</evidence>
<evidence type="ECO:0000256" key="4">
    <source>
        <dbReference type="ARBA" id="ARBA00022496"/>
    </source>
</evidence>
<feature type="transmembrane region" description="Helical" evidence="16">
    <location>
        <begin position="523"/>
        <end position="542"/>
    </location>
</feature>
<dbReference type="Pfam" id="PF02421">
    <property type="entry name" value="FeoB_N"/>
    <property type="match status" value="1"/>
</dbReference>
<dbReference type="InterPro" id="IPR050860">
    <property type="entry name" value="FeoB_GTPase"/>
</dbReference>
<dbReference type="PROSITE" id="PS51711">
    <property type="entry name" value="G_FEOB"/>
    <property type="match status" value="1"/>
</dbReference>
<feature type="binding site" evidence="14">
    <location>
        <begin position="57"/>
        <end position="60"/>
    </location>
    <ligand>
        <name>GTP</name>
        <dbReference type="ChEBI" id="CHEBI:37565"/>
        <label>1</label>
    </ligand>
</feature>
<feature type="binding site" evidence="15">
    <location>
        <position position="22"/>
    </location>
    <ligand>
        <name>Mg(2+)</name>
        <dbReference type="ChEBI" id="CHEBI:18420"/>
        <label>1</label>
    </ligand>
</feature>
<feature type="transmembrane region" description="Helical" evidence="16">
    <location>
        <begin position="428"/>
        <end position="453"/>
    </location>
</feature>
<reference evidence="18 19" key="1">
    <citation type="journal article" date="2017" name="Genome Biol. Evol.">
        <title>Comparative Genomic Analysis Identifies a Campylobacter Clade Deficient in Selenium Metabolism.</title>
        <authorList>
            <person name="Miller W.G."/>
            <person name="Yee E."/>
            <person name="Lopes B.S."/>
            <person name="Chapman M.H."/>
            <person name="Huynh S."/>
            <person name="Bono J.L."/>
            <person name="Parker C.T."/>
            <person name="Strachan N.J.C."/>
            <person name="Forbes K.J."/>
        </authorList>
    </citation>
    <scope>NUCLEOTIDE SEQUENCE [LARGE SCALE GENOMIC DNA]</scope>
    <source>
        <strain evidence="18 19">RM8964</strain>
    </source>
</reference>
<evidence type="ECO:0000256" key="12">
    <source>
        <dbReference type="ARBA" id="ARBA00031200"/>
    </source>
</evidence>
<feature type="binding site" evidence="15">
    <location>
        <position position="26"/>
    </location>
    <ligand>
        <name>Mg(2+)</name>
        <dbReference type="ChEBI" id="CHEBI:18420"/>
        <label>2</label>
    </ligand>
</feature>
<feature type="domain" description="FeoB-type G" evidence="17">
    <location>
        <begin position="4"/>
        <end position="166"/>
    </location>
</feature>
<gene>
    <name evidence="18" type="primary">feoB</name>
    <name evidence="18" type="ORF">CVIC8964_0479</name>
</gene>
<evidence type="ECO:0000256" key="1">
    <source>
        <dbReference type="ARBA" id="ARBA00004651"/>
    </source>
</evidence>
<keyword evidence="5 16" id="KW-0812">Transmembrane</keyword>
<comment type="similarity">
    <text evidence="16">Belongs to the TRAFAC class TrmE-Era-EngA-EngB-Septin-like GTPase superfamily. FeoB GTPase (TC 9.A.8) family.</text>
</comment>
<dbReference type="PANTHER" id="PTHR43185:SF1">
    <property type="entry name" value="FE(2+) TRANSPORTER FEOB"/>
    <property type="match status" value="1"/>
</dbReference>
<dbReference type="NCBIfam" id="TIGR00231">
    <property type="entry name" value="small_GTP"/>
    <property type="match status" value="1"/>
</dbReference>
<evidence type="ECO:0000256" key="11">
    <source>
        <dbReference type="ARBA" id="ARBA00023136"/>
    </source>
</evidence>
<proteinExistence type="inferred from homology"/>
<protein>
    <recommendedName>
        <fullName evidence="12 13">Ferrous iron transport protein B</fullName>
    </recommendedName>
</protein>
<sequence length="703" mass="78994">MKKIIKIALVGQPNVGKTLLINAISGSHLKVGNFAGVTVEKSEAKLNYKNYIINIIDLPGTYSIYGYSQEEKVTRNYILQNDYDLIINVADSTNLERNLILTTQIMEKNKKMILALNMGDEAIKEGINIDVDTLEELLGVPCVLVSASTKLNLDKLLDCVIKTYEAKYRPNKRIFSDAIENEIQRVCEFLNAKNDPNIKKLNQSIEEIAIALLKQDNAIYKNLHNKPIFTELSRIISDSHKNLYIQYKTESVNQIFMQEYSDFVNGAIAESVKYNKPKEINYTKIVDKVLINKYIGIPIFLFFMWLLFWLTFTLGSIPMDYIEAGFTALGDVIKENIANEMFASLLADGIIGGVGAVILFLPNIIILFFGIALLETTGYMARVSFLLDGFFHKFGLHGKSFIPLVTGFGCSVPAFMATRTLKNQKDRLLTLFIINFMSCGARLPVYVLFVGAFAPESQAGNWLFAIYILGAILGLIAAKILRMTAFKGPDEPFVMEMPKYRIPNWKLVWFMVYNKAKMYIKKAGTFILAAAVLIWFASSFPFQGSTKEIYEQKIEIAATDEDKERLSNELEKILIENSYLGKVGKFIEPFFAPLEFDWRLSVSIVSGLAAKEVAISTMGVLYSLGGEVDENNDGLIQKIQEAIPIEVAIAYVLFVMLYNPCLAATIVFGKEAGGYKYIAYLFIFTTFVAYLVSFIGLHIAKLI</sequence>
<dbReference type="Proteomes" id="UP000194265">
    <property type="component" value="Chromosome"/>
</dbReference>
<evidence type="ECO:0000256" key="10">
    <source>
        <dbReference type="ARBA" id="ARBA00023134"/>
    </source>
</evidence>
<dbReference type="Gene3D" id="1.10.287.1770">
    <property type="match status" value="1"/>
</dbReference>
<feature type="transmembrane region" description="Helical" evidence="16">
    <location>
        <begin position="350"/>
        <end position="374"/>
    </location>
</feature>
<dbReference type="GO" id="GO:0046872">
    <property type="term" value="F:metal ion binding"/>
    <property type="evidence" value="ECO:0007669"/>
    <property type="project" value="UniProtKB-KW"/>
</dbReference>
<dbReference type="Pfam" id="PF17910">
    <property type="entry name" value="FeoB_Cyto"/>
    <property type="match status" value="1"/>
</dbReference>
<keyword evidence="3" id="KW-1003">Cell membrane</keyword>
<evidence type="ECO:0000256" key="7">
    <source>
        <dbReference type="ARBA" id="ARBA00022989"/>
    </source>
</evidence>
<dbReference type="InterPro" id="IPR041069">
    <property type="entry name" value="FeoB_Cyto"/>
</dbReference>
<evidence type="ECO:0000313" key="19">
    <source>
        <dbReference type="Proteomes" id="UP000194265"/>
    </source>
</evidence>
<dbReference type="NCBIfam" id="TIGR00437">
    <property type="entry name" value="feoB"/>
    <property type="match status" value="1"/>
</dbReference>
<keyword evidence="11 16" id="KW-0472">Membrane</keyword>
<keyword evidence="10 14" id="KW-0342">GTP-binding</keyword>
<organism evidence="18 19">
    <name type="scientific">Campylobacter vicugnae</name>
    <dbReference type="NCBI Taxonomy" id="1660076"/>
    <lineage>
        <taxon>Bacteria</taxon>
        <taxon>Pseudomonadati</taxon>
        <taxon>Campylobacterota</taxon>
        <taxon>Epsilonproteobacteria</taxon>
        <taxon>Campylobacterales</taxon>
        <taxon>Campylobacteraceae</taxon>
        <taxon>Campylobacter</taxon>
    </lineage>
</organism>
<evidence type="ECO:0000256" key="8">
    <source>
        <dbReference type="ARBA" id="ARBA00023004"/>
    </source>
</evidence>
<keyword evidence="7 16" id="KW-1133">Transmembrane helix</keyword>
<feature type="binding site" evidence="14">
    <location>
        <begin position="117"/>
        <end position="120"/>
    </location>
    <ligand>
        <name>GTP</name>
        <dbReference type="ChEBI" id="CHEBI:37565"/>
        <label>1</label>
    </ligand>
</feature>
<evidence type="ECO:0000256" key="14">
    <source>
        <dbReference type="PIRSR" id="PIRSR603373-1"/>
    </source>
</evidence>
<comment type="caution">
    <text evidence="16">Lacks conserved residue(s) required for the propagation of feature annotation.</text>
</comment>
<evidence type="ECO:0000256" key="15">
    <source>
        <dbReference type="PIRSR" id="PIRSR603373-2"/>
    </source>
</evidence>
<feature type="binding site" evidence="15">
    <location>
        <position position="25"/>
    </location>
    <ligand>
        <name>Mg(2+)</name>
        <dbReference type="ChEBI" id="CHEBI:18420"/>
        <label>2</label>
    </ligand>
</feature>
<dbReference type="RefSeq" id="WP_086333472.1">
    <property type="nucleotide sequence ID" value="NZ_CP018791.1"/>
</dbReference>
<feature type="binding site" evidence="14">
    <location>
        <begin position="36"/>
        <end position="40"/>
    </location>
    <ligand>
        <name>GTP</name>
        <dbReference type="ChEBI" id="CHEBI:37565"/>
        <label>1</label>
    </ligand>
</feature>
<keyword evidence="6 14" id="KW-0547">Nucleotide-binding</keyword>
<evidence type="ECO:0000256" key="9">
    <source>
        <dbReference type="ARBA" id="ARBA00023065"/>
    </source>
</evidence>
<dbReference type="AlphaFoldDB" id="A0A1X9T057"/>
<dbReference type="STRING" id="1660074.CVIC8964_0479"/>
<comment type="subcellular location">
    <subcellularLocation>
        <location evidence="16">Cell inner membrane</location>
        <topology evidence="16">Multi-pass membrane protein</topology>
    </subcellularLocation>
    <subcellularLocation>
        <location evidence="1">Cell membrane</location>
        <topology evidence="1">Multi-pass membrane protein</topology>
    </subcellularLocation>
</comment>
<keyword evidence="15" id="KW-0460">Magnesium</keyword>
<dbReference type="InterPro" id="IPR005225">
    <property type="entry name" value="Small_GTP-bd"/>
</dbReference>
<dbReference type="EMBL" id="CP018791">
    <property type="protein sequence ID" value="ARR01898.1"/>
    <property type="molecule type" value="Genomic_DNA"/>
</dbReference>
<evidence type="ECO:0000313" key="18">
    <source>
        <dbReference type="EMBL" id="ARR01898.1"/>
    </source>
</evidence>
<dbReference type="GO" id="GO:0015093">
    <property type="term" value="F:ferrous iron transmembrane transporter activity"/>
    <property type="evidence" value="ECO:0007669"/>
    <property type="project" value="UniProtKB-UniRule"/>
</dbReference>
<evidence type="ECO:0000256" key="5">
    <source>
        <dbReference type="ARBA" id="ARBA00022692"/>
    </source>
</evidence>
<keyword evidence="9" id="KW-0406">Ion transport</keyword>
<dbReference type="GO" id="GO:0005886">
    <property type="term" value="C:plasma membrane"/>
    <property type="evidence" value="ECO:0007669"/>
    <property type="project" value="UniProtKB-SubCell"/>
</dbReference>
<dbReference type="InterPro" id="IPR011642">
    <property type="entry name" value="Gate_dom"/>
</dbReference>
<dbReference type="OrthoDB" id="9809127at2"/>
<dbReference type="GO" id="GO:0005525">
    <property type="term" value="F:GTP binding"/>
    <property type="evidence" value="ECO:0007669"/>
    <property type="project" value="UniProtKB-KW"/>
</dbReference>
<evidence type="ECO:0000256" key="6">
    <source>
        <dbReference type="ARBA" id="ARBA00022741"/>
    </source>
</evidence>
<dbReference type="CDD" id="cd01879">
    <property type="entry name" value="FeoB"/>
    <property type="match status" value="1"/>
</dbReference>
<keyword evidence="15" id="KW-0479">Metal-binding</keyword>
<dbReference type="SUPFAM" id="SSF52540">
    <property type="entry name" value="P-loop containing nucleoside triphosphate hydrolases"/>
    <property type="match status" value="1"/>
</dbReference>
<evidence type="ECO:0000256" key="16">
    <source>
        <dbReference type="RuleBase" id="RU362098"/>
    </source>
</evidence>
<feature type="binding site" evidence="15">
    <location>
        <position position="23"/>
    </location>
    <ligand>
        <name>Mg(2+)</name>
        <dbReference type="ChEBI" id="CHEBI:18420"/>
        <label>2</label>
    </ligand>
</feature>
<keyword evidence="2 16" id="KW-0813">Transport</keyword>
<feature type="transmembrane region" description="Helical" evidence="16">
    <location>
        <begin position="294"/>
        <end position="312"/>
    </location>
</feature>
<evidence type="ECO:0000256" key="13">
    <source>
        <dbReference type="NCBIfam" id="TIGR00437"/>
    </source>
</evidence>
<keyword evidence="4 16" id="KW-0410">Iron transport</keyword>
<accession>A0A1X9T057</accession>